<dbReference type="RefSeq" id="WP_141642227.1">
    <property type="nucleotide sequence ID" value="NZ_VIFM01000029.1"/>
</dbReference>
<proteinExistence type="predicted"/>
<sequence>MSGGRVWQGNWRVRLYARVRERGYDSLTAFADARPAVSLMGLADELGKGEVAGLQILSVLRSEAESREQVTRFVRDALVRNMAEYLPNGWPEVMDDESRFVVAKLLTFWSTDIPETHRKRVENARVSLRTSPPPSGWRPLGPDDSLLCTLLPDDEARG</sequence>
<dbReference type="AlphaFoldDB" id="A0A540X4G1"/>
<accession>A0A540X4G1</accession>
<dbReference type="Proteomes" id="UP000315369">
    <property type="component" value="Unassembled WGS sequence"/>
</dbReference>
<comment type="caution">
    <text evidence="1">The sequence shown here is derived from an EMBL/GenBank/DDBJ whole genome shotgun (WGS) entry which is preliminary data.</text>
</comment>
<dbReference type="OrthoDB" id="5522062at2"/>
<protein>
    <submittedName>
        <fullName evidence="1">NUDIX hydrolase</fullName>
    </submittedName>
</protein>
<organism evidence="1 2">
    <name type="scientific">Myxococcus llanfairpwllgwyngyllgogerychwyrndrobwllllantysiliogogogochensis</name>
    <dbReference type="NCBI Taxonomy" id="2590453"/>
    <lineage>
        <taxon>Bacteria</taxon>
        <taxon>Pseudomonadati</taxon>
        <taxon>Myxococcota</taxon>
        <taxon>Myxococcia</taxon>
        <taxon>Myxococcales</taxon>
        <taxon>Cystobacterineae</taxon>
        <taxon>Myxococcaceae</taxon>
        <taxon>Myxococcus</taxon>
    </lineage>
</organism>
<gene>
    <name evidence="1" type="ORF">FJV41_10105</name>
</gene>
<dbReference type="EMBL" id="VIFM01000029">
    <property type="protein sequence ID" value="TQF16132.1"/>
    <property type="molecule type" value="Genomic_DNA"/>
</dbReference>
<keyword evidence="2" id="KW-1185">Reference proteome</keyword>
<evidence type="ECO:0000313" key="2">
    <source>
        <dbReference type="Proteomes" id="UP000315369"/>
    </source>
</evidence>
<reference evidence="1 2" key="1">
    <citation type="submission" date="2019-06" db="EMBL/GenBank/DDBJ databases">
        <authorList>
            <person name="Livingstone P."/>
            <person name="Whitworth D."/>
        </authorList>
    </citation>
    <scope>NUCLEOTIDE SEQUENCE [LARGE SCALE GENOMIC DNA]</scope>
    <source>
        <strain evidence="1 2">AM401</strain>
    </source>
</reference>
<name>A0A540X4G1_9BACT</name>
<evidence type="ECO:0000313" key="1">
    <source>
        <dbReference type="EMBL" id="TQF16132.1"/>
    </source>
</evidence>
<dbReference type="GO" id="GO:0016787">
    <property type="term" value="F:hydrolase activity"/>
    <property type="evidence" value="ECO:0007669"/>
    <property type="project" value="UniProtKB-KW"/>
</dbReference>
<keyword evidence="1" id="KW-0378">Hydrolase</keyword>